<name>A0ABS8APS4_9BACT</name>
<evidence type="ECO:0000256" key="2">
    <source>
        <dbReference type="ARBA" id="ARBA00022448"/>
    </source>
</evidence>
<feature type="transmembrane region" description="Helical" evidence="7">
    <location>
        <begin position="154"/>
        <end position="173"/>
    </location>
</feature>
<evidence type="ECO:0000313" key="8">
    <source>
        <dbReference type="EMBL" id="MCB2408218.1"/>
    </source>
</evidence>
<dbReference type="RefSeq" id="WP_226175052.1">
    <property type="nucleotide sequence ID" value="NZ_JAJADR010000002.1"/>
</dbReference>
<dbReference type="Pfam" id="PF00375">
    <property type="entry name" value="SDF"/>
    <property type="match status" value="1"/>
</dbReference>
<reference evidence="8" key="1">
    <citation type="submission" date="2021-10" db="EMBL/GenBank/DDBJ databases">
        <authorList>
            <person name="Dean J.D."/>
            <person name="Kim M.K."/>
            <person name="Newey C.N."/>
            <person name="Stoker T.S."/>
            <person name="Thompson D.W."/>
            <person name="Grose J.H."/>
        </authorList>
    </citation>
    <scope>NUCLEOTIDE SEQUENCE</scope>
    <source>
        <strain evidence="8">BT178</strain>
    </source>
</reference>
<comment type="caution">
    <text evidence="8">The sequence shown here is derived from an EMBL/GenBank/DDBJ whole genome shotgun (WGS) entry which is preliminary data.</text>
</comment>
<protein>
    <submittedName>
        <fullName evidence="8">Dicarboxylate/amino acid:cation symporter</fullName>
    </submittedName>
</protein>
<feature type="transmembrane region" description="Helical" evidence="7">
    <location>
        <begin position="76"/>
        <end position="97"/>
    </location>
</feature>
<dbReference type="NCBIfam" id="NF002461">
    <property type="entry name" value="PRK01663.1"/>
    <property type="match status" value="1"/>
</dbReference>
<organism evidence="8 9">
    <name type="scientific">Hymenobacter lucidus</name>
    <dbReference type="NCBI Taxonomy" id="2880930"/>
    <lineage>
        <taxon>Bacteria</taxon>
        <taxon>Pseudomonadati</taxon>
        <taxon>Bacteroidota</taxon>
        <taxon>Cytophagia</taxon>
        <taxon>Cytophagales</taxon>
        <taxon>Hymenobacteraceae</taxon>
        <taxon>Hymenobacter</taxon>
    </lineage>
</organism>
<dbReference type="InterPro" id="IPR018107">
    <property type="entry name" value="Na-dicarboxylate_symporter_CS"/>
</dbReference>
<dbReference type="PROSITE" id="PS00714">
    <property type="entry name" value="NA_DICARBOXYL_SYMP_2"/>
    <property type="match status" value="1"/>
</dbReference>
<dbReference type="Proteomes" id="UP001165296">
    <property type="component" value="Unassembled WGS sequence"/>
</dbReference>
<dbReference type="PANTHER" id="PTHR42865:SF1">
    <property type="entry name" value="AEROBIC C4-DICARBOXYLATE TRANSPORT PROTEIN"/>
    <property type="match status" value="1"/>
</dbReference>
<keyword evidence="9" id="KW-1185">Reference proteome</keyword>
<keyword evidence="5 7" id="KW-1133">Transmembrane helix</keyword>
<feature type="transmembrane region" description="Helical" evidence="7">
    <location>
        <begin position="312"/>
        <end position="331"/>
    </location>
</feature>
<feature type="transmembrane region" description="Helical" evidence="7">
    <location>
        <begin position="337"/>
        <end position="360"/>
    </location>
</feature>
<dbReference type="EMBL" id="JAJADR010000002">
    <property type="protein sequence ID" value="MCB2408218.1"/>
    <property type="molecule type" value="Genomic_DNA"/>
</dbReference>
<evidence type="ECO:0000256" key="1">
    <source>
        <dbReference type="ARBA" id="ARBA00004141"/>
    </source>
</evidence>
<evidence type="ECO:0000256" key="6">
    <source>
        <dbReference type="ARBA" id="ARBA00023136"/>
    </source>
</evidence>
<evidence type="ECO:0000256" key="3">
    <source>
        <dbReference type="ARBA" id="ARBA00022692"/>
    </source>
</evidence>
<gene>
    <name evidence="8" type="ORF">LGH74_09540</name>
</gene>
<accession>A0ABS8APS4</accession>
<keyword evidence="3 7" id="KW-0812">Transmembrane</keyword>
<evidence type="ECO:0000256" key="7">
    <source>
        <dbReference type="SAM" id="Phobius"/>
    </source>
</evidence>
<dbReference type="PROSITE" id="PS00713">
    <property type="entry name" value="NA_DICARBOXYL_SYMP_1"/>
    <property type="match status" value="1"/>
</dbReference>
<dbReference type="InterPro" id="IPR001991">
    <property type="entry name" value="Na-dicarboxylate_symporter"/>
</dbReference>
<evidence type="ECO:0000256" key="5">
    <source>
        <dbReference type="ARBA" id="ARBA00022989"/>
    </source>
</evidence>
<feature type="transmembrane region" description="Helical" evidence="7">
    <location>
        <begin position="40"/>
        <end position="64"/>
    </location>
</feature>
<comment type="subcellular location">
    <subcellularLocation>
        <location evidence="1">Membrane</location>
        <topology evidence="1">Multi-pass membrane protein</topology>
    </subcellularLocation>
</comment>
<dbReference type="PANTHER" id="PTHR42865">
    <property type="entry name" value="PROTON/GLUTAMATE-ASPARTATE SYMPORTER"/>
    <property type="match status" value="1"/>
</dbReference>
<proteinExistence type="predicted"/>
<dbReference type="Gene3D" id="1.10.3860.10">
    <property type="entry name" value="Sodium:dicarboxylate symporter"/>
    <property type="match status" value="1"/>
</dbReference>
<evidence type="ECO:0000313" key="9">
    <source>
        <dbReference type="Proteomes" id="UP001165296"/>
    </source>
</evidence>
<evidence type="ECO:0000256" key="4">
    <source>
        <dbReference type="ARBA" id="ARBA00022847"/>
    </source>
</evidence>
<dbReference type="SUPFAM" id="SSF118215">
    <property type="entry name" value="Proton glutamate symport protein"/>
    <property type="match status" value="1"/>
</dbReference>
<sequence length="447" mass="47013">MKKLTSNLTFQVLTAIALGVTVGALFPAFGAALKPIGDTFINLIKMLIAPIIFLTVVLGIGGMGDLKKVGRVGGKALLYFEIVTTLALVIGITAANLTHPGAGVDARASVATQTAAQAAEASKYTAQAGEMNWVEFFTHVVPHSVVGAFAEGDVLQVLLFAVLFGMALGRIPVSYSQPLIGTFERLSHAMFAVLGLVMKLAPLGAFGGMAFTIGKYGLATLLPLGKLMLVVYLTMFLFIFGVLNAIMRYYGLSLWRFLGFIKEEILLVLGTSSSESALPRMIDKLERYGCSRSVAGLVIPTGYSFNLDGTSIYLSIAAIFLAQAFGIELSLTQELTLIGILMLTSKGAAGVTGSGFIVLASTLAATKIIPVEGVALLLGVDRFMSEARAITNVIGNGVATLVIAKSEGEFDEARHQLAVQGRLVAESDLELTARPNSSATALPNEPA</sequence>
<dbReference type="InterPro" id="IPR036458">
    <property type="entry name" value="Na:dicarbo_symporter_sf"/>
</dbReference>
<keyword evidence="2" id="KW-0813">Transport</keyword>
<feature type="transmembrane region" description="Helical" evidence="7">
    <location>
        <begin position="185"/>
        <end position="207"/>
    </location>
</feature>
<keyword evidence="4" id="KW-0769">Symport</keyword>
<dbReference type="PRINTS" id="PR00173">
    <property type="entry name" value="EDTRNSPORT"/>
</dbReference>
<feature type="transmembrane region" description="Helical" evidence="7">
    <location>
        <begin position="227"/>
        <end position="247"/>
    </location>
</feature>
<keyword evidence="6 7" id="KW-0472">Membrane</keyword>